<dbReference type="PROSITE" id="PS51269">
    <property type="entry name" value="COMM"/>
    <property type="match status" value="1"/>
</dbReference>
<name>A0A7S2FVU4_9STRA</name>
<evidence type="ECO:0000313" key="3">
    <source>
        <dbReference type="EMBL" id="CAD9417827.1"/>
    </source>
</evidence>
<organism evidence="3">
    <name type="scientific">Florenciella parvula</name>
    <dbReference type="NCBI Taxonomy" id="236787"/>
    <lineage>
        <taxon>Eukaryota</taxon>
        <taxon>Sar</taxon>
        <taxon>Stramenopiles</taxon>
        <taxon>Ochrophyta</taxon>
        <taxon>Dictyochophyceae</taxon>
        <taxon>Florenciellales</taxon>
        <taxon>Florenciella</taxon>
    </lineage>
</organism>
<dbReference type="EMBL" id="HBGT01017226">
    <property type="protein sequence ID" value="CAD9417827.1"/>
    <property type="molecule type" value="Transcribed_RNA"/>
</dbReference>
<dbReference type="AlphaFoldDB" id="A0A7S2FVU4"/>
<reference evidence="3" key="1">
    <citation type="submission" date="2021-01" db="EMBL/GenBank/DDBJ databases">
        <authorList>
            <person name="Corre E."/>
            <person name="Pelletier E."/>
            <person name="Niang G."/>
            <person name="Scheremetjew M."/>
            <person name="Finn R."/>
            <person name="Kale V."/>
            <person name="Holt S."/>
            <person name="Cochrane G."/>
            <person name="Meng A."/>
            <person name="Brown T."/>
            <person name="Cohen L."/>
        </authorList>
    </citation>
    <scope>NUCLEOTIDE SEQUENCE</scope>
    <source>
        <strain evidence="3">RCC1693</strain>
    </source>
</reference>
<evidence type="ECO:0000256" key="1">
    <source>
        <dbReference type="SAM" id="Coils"/>
    </source>
</evidence>
<dbReference type="InterPro" id="IPR017920">
    <property type="entry name" value="COMM"/>
</dbReference>
<keyword evidence="1" id="KW-0175">Coiled coil</keyword>
<dbReference type="PANTHER" id="PTHR15857:SF0">
    <property type="entry name" value="COMM DOMAIN-CONTAINING PROTEIN 2"/>
    <property type="match status" value="1"/>
</dbReference>
<evidence type="ECO:0000259" key="2">
    <source>
        <dbReference type="PROSITE" id="PS51269"/>
    </source>
</evidence>
<protein>
    <recommendedName>
        <fullName evidence="2">COMM domain-containing protein</fullName>
    </recommendedName>
</protein>
<sequence length="203" mass="23067">MAARRLPVYDSRVVADLSNLLAKVSPDQLRPIAEVALRFIVTHEASVEVGELAAQMNSRPDQIRPVVHGLSSAFWECAKARLSDELFLQAMTQVSTRPEINQLLLECYLAKKEDIMQSTSAFGMALPEYQHLDWRIDVELGRRSVYQDANFTFMMRLDVDNGEESSIQLQADYANMKNLQKELESAVAEAKTAHSMRFQRYIV</sequence>
<dbReference type="InterPro" id="IPR037354">
    <property type="entry name" value="Commd2"/>
</dbReference>
<proteinExistence type="predicted"/>
<gene>
    <name evidence="3" type="ORF">FPAR1323_LOCUS9162</name>
</gene>
<dbReference type="Pfam" id="PF07258">
    <property type="entry name" value="COMM_domain"/>
    <property type="match status" value="1"/>
</dbReference>
<feature type="coiled-coil region" evidence="1">
    <location>
        <begin position="169"/>
        <end position="196"/>
    </location>
</feature>
<accession>A0A7S2FVU4</accession>
<dbReference type="PANTHER" id="PTHR15857">
    <property type="entry name" value="COMM DOMAIN CONTAINING PROTEIN 2"/>
    <property type="match status" value="1"/>
</dbReference>
<feature type="domain" description="COMM" evidence="2">
    <location>
        <begin position="128"/>
        <end position="194"/>
    </location>
</feature>